<proteinExistence type="predicted"/>
<dbReference type="EMBL" id="CM020618">
    <property type="protein sequence ID" value="KAK1858024.1"/>
    <property type="molecule type" value="Genomic_DNA"/>
</dbReference>
<gene>
    <name evidence="1" type="ORF">I4F81_000638</name>
</gene>
<reference evidence="1" key="1">
    <citation type="submission" date="2019-11" db="EMBL/GenBank/DDBJ databases">
        <title>Nori genome reveals adaptations in red seaweeds to the harsh intertidal environment.</title>
        <authorList>
            <person name="Wang D."/>
            <person name="Mao Y."/>
        </authorList>
    </citation>
    <scope>NUCLEOTIDE SEQUENCE</scope>
    <source>
        <tissue evidence="1">Gametophyte</tissue>
    </source>
</reference>
<organism evidence="1 2">
    <name type="scientific">Pyropia yezoensis</name>
    <name type="common">Susabi-nori</name>
    <name type="synonym">Porphyra yezoensis</name>
    <dbReference type="NCBI Taxonomy" id="2788"/>
    <lineage>
        <taxon>Eukaryota</taxon>
        <taxon>Rhodophyta</taxon>
        <taxon>Bangiophyceae</taxon>
        <taxon>Bangiales</taxon>
        <taxon>Bangiaceae</taxon>
        <taxon>Pyropia</taxon>
    </lineage>
</organism>
<evidence type="ECO:0000313" key="2">
    <source>
        <dbReference type="Proteomes" id="UP000798662"/>
    </source>
</evidence>
<name>A0ACC3BJU1_PYRYE</name>
<dbReference type="Proteomes" id="UP000798662">
    <property type="component" value="Chromosome 1"/>
</dbReference>
<comment type="caution">
    <text evidence="1">The sequence shown here is derived from an EMBL/GenBank/DDBJ whole genome shotgun (WGS) entry which is preliminary data.</text>
</comment>
<keyword evidence="2" id="KW-1185">Reference proteome</keyword>
<sequence length="311" mass="32940">MGGVKAEPVTPPSGGAMTRRRAAEAYVASTTMTRRRTAQLTSRAKGKATIPAAAARGTRKRRGLAGTRAPATSGGPLGIVDPRSNVDGAICVDEDGIVYDVTLNLRDAALNSDKYYILQLIGATDGRFVVFSHYGRTGTAGQCLSVEFGGGDENDGNDEAGEEPGLAAAISAFAAKFVEKTGLDFDAANLSGATPPVPGKYRVVVMDHAARAEAAAASDSPRWQYWVDDGVDGKPNGWYDYDAGGAAVTEGLFVEWGLNAWLTERVVASGVWTYLVNLGDMSQTNLEHYAHTRRRIRRVPPGIVPDNLPPV</sequence>
<protein>
    <submittedName>
        <fullName evidence="1">Uncharacterized protein</fullName>
    </submittedName>
</protein>
<evidence type="ECO:0000313" key="1">
    <source>
        <dbReference type="EMBL" id="KAK1858024.1"/>
    </source>
</evidence>
<accession>A0ACC3BJU1</accession>